<sequence>MLCKRFAGLPVEPLNRAQVSEITSSEGAVGWRVGLAEDHSGQRRELCFVLPASFPVARPLVAVRPSAYHVWPHCGPDGDLCLWRSGEAPQGDDPAGHMQQVLEQVGRILGLLFPQPNATAVREHFEREWQHYWQPPVEKVRLARCHGYLLSDAPGTVETQAFCSERGSSQFVLIGGSDDARSRWDRALGVAERSIHSAHALVVQLAQAPIGAPANITELRELLAQENPNAARLLERRLAGGGSPVFVCFRVGDERTTYAGLRLIALRDLKPLNYVHGAKAQHAQREQRRIVGWRVDTVSVERADAAWVHGRGFDEEAAVLRSKHVVVVGAGSLGGLVAQALAHAGVGQLTIVDPEDLVPANLGRHVLSARHLQRPKATALAEDIGAQLPHARVNGARKRYQSFDLLQSEATPDLVVSTTADWPTDKHLMDQHAAGSLPAIQLAWAEPHAVAGHSLLAADKSDRPIWLFDDAGGFTRAATRWTRAKFVLPGCAGYHQPSTFNRLQKISAMAVEQAVQYLTGLRAQSEHVTWFGDELVLTRLGGSWTDPSPRAGKPRECVEVCTLPTEIVPA</sequence>
<comment type="caution">
    <text evidence="3">The sequence shown here is derived from an EMBL/GenBank/DDBJ whole genome shotgun (WGS) entry which is preliminary data.</text>
</comment>
<dbReference type="AlphaFoldDB" id="A0A4R6YH98"/>
<dbReference type="PANTHER" id="PTHR43267">
    <property type="entry name" value="TRNA THREONYLCARBAMOYLADENOSINE DEHYDRATASE"/>
    <property type="match status" value="1"/>
</dbReference>
<evidence type="ECO:0000313" key="3">
    <source>
        <dbReference type="EMBL" id="TDR36050.1"/>
    </source>
</evidence>
<reference evidence="3 4" key="1">
    <citation type="submission" date="2019-03" db="EMBL/GenBank/DDBJ databases">
        <title>Genomic Encyclopedia of Type Strains, Phase IV (KMG-IV): sequencing the most valuable type-strain genomes for metagenomic binning, comparative biology and taxonomic classification.</title>
        <authorList>
            <person name="Goeker M."/>
        </authorList>
    </citation>
    <scope>NUCLEOTIDE SEQUENCE [LARGE SCALE GENOMIC DNA]</scope>
    <source>
        <strain evidence="3 4">DSM 21667</strain>
    </source>
</reference>
<name>A0A4R6YH98_9GAMM</name>
<dbReference type="GO" id="GO:0008641">
    <property type="term" value="F:ubiquitin-like modifier activating enzyme activity"/>
    <property type="evidence" value="ECO:0007669"/>
    <property type="project" value="InterPro"/>
</dbReference>
<organism evidence="3 4">
    <name type="scientific">Tahibacter aquaticus</name>
    <dbReference type="NCBI Taxonomy" id="520092"/>
    <lineage>
        <taxon>Bacteria</taxon>
        <taxon>Pseudomonadati</taxon>
        <taxon>Pseudomonadota</taxon>
        <taxon>Gammaproteobacteria</taxon>
        <taxon>Lysobacterales</taxon>
        <taxon>Rhodanobacteraceae</taxon>
        <taxon>Tahibacter</taxon>
    </lineage>
</organism>
<dbReference type="Proteomes" id="UP000295293">
    <property type="component" value="Unassembled WGS sequence"/>
</dbReference>
<dbReference type="Gene3D" id="3.40.50.720">
    <property type="entry name" value="NAD(P)-binding Rossmann-like Domain"/>
    <property type="match status" value="1"/>
</dbReference>
<proteinExistence type="predicted"/>
<gene>
    <name evidence="3" type="ORF">DFR29_1325</name>
</gene>
<dbReference type="InterPro" id="IPR032701">
    <property type="entry name" value="Prok-E2_B_dom"/>
</dbReference>
<dbReference type="EMBL" id="SNZH01000032">
    <property type="protein sequence ID" value="TDR36050.1"/>
    <property type="molecule type" value="Genomic_DNA"/>
</dbReference>
<protein>
    <submittedName>
        <fullName evidence="3">E2/UBC family protein B</fullName>
    </submittedName>
</protein>
<dbReference type="InterPro" id="IPR000594">
    <property type="entry name" value="ThiF_NAD_FAD-bd"/>
</dbReference>
<dbReference type="GO" id="GO:0061503">
    <property type="term" value="F:tRNA threonylcarbamoyladenosine dehydratase"/>
    <property type="evidence" value="ECO:0007669"/>
    <property type="project" value="TreeGrafter"/>
</dbReference>
<dbReference type="InterPro" id="IPR045886">
    <property type="entry name" value="ThiF/MoeB/HesA"/>
</dbReference>
<dbReference type="Pfam" id="PF14461">
    <property type="entry name" value="Prok-E2_B"/>
    <property type="match status" value="1"/>
</dbReference>
<dbReference type="InterPro" id="IPR035985">
    <property type="entry name" value="Ubiquitin-activating_enz"/>
</dbReference>
<keyword evidence="4" id="KW-1185">Reference proteome</keyword>
<dbReference type="SUPFAM" id="SSF69572">
    <property type="entry name" value="Activating enzymes of the ubiquitin-like proteins"/>
    <property type="match status" value="1"/>
</dbReference>
<evidence type="ECO:0000259" key="2">
    <source>
        <dbReference type="Pfam" id="PF14461"/>
    </source>
</evidence>
<dbReference type="GO" id="GO:0061504">
    <property type="term" value="P:cyclic threonylcarbamoyladenosine biosynthetic process"/>
    <property type="evidence" value="ECO:0007669"/>
    <property type="project" value="TreeGrafter"/>
</dbReference>
<feature type="domain" description="Prokaryotic E2 family B" evidence="2">
    <location>
        <begin position="40"/>
        <end position="135"/>
    </location>
</feature>
<evidence type="ECO:0000259" key="1">
    <source>
        <dbReference type="Pfam" id="PF00899"/>
    </source>
</evidence>
<feature type="domain" description="THIF-type NAD/FAD binding fold" evidence="1">
    <location>
        <begin position="317"/>
        <end position="440"/>
    </location>
</feature>
<dbReference type="PANTHER" id="PTHR43267:SF1">
    <property type="entry name" value="TRNA THREONYLCARBAMOYLADENOSINE DEHYDRATASE"/>
    <property type="match status" value="1"/>
</dbReference>
<evidence type="ECO:0000313" key="4">
    <source>
        <dbReference type="Proteomes" id="UP000295293"/>
    </source>
</evidence>
<dbReference type="Pfam" id="PF00899">
    <property type="entry name" value="ThiF"/>
    <property type="match status" value="1"/>
</dbReference>
<accession>A0A4R6YH98</accession>